<protein>
    <recommendedName>
        <fullName evidence="5">Tetratricopeptide repeat protein</fullName>
    </recommendedName>
</protein>
<dbReference type="InterPro" id="IPR011990">
    <property type="entry name" value="TPR-like_helical_dom_sf"/>
</dbReference>
<dbReference type="PANTHER" id="PTHR45588:SF1">
    <property type="entry name" value="WW DOMAIN-CONTAINING PROTEIN"/>
    <property type="match status" value="1"/>
</dbReference>
<keyword evidence="2" id="KW-0732">Signal</keyword>
<dbReference type="Gene3D" id="1.25.40.10">
    <property type="entry name" value="Tetratricopeptide repeat domain"/>
    <property type="match status" value="1"/>
</dbReference>
<evidence type="ECO:0000313" key="3">
    <source>
        <dbReference type="EMBL" id="WXA94796.1"/>
    </source>
</evidence>
<dbReference type="Proteomes" id="UP001379533">
    <property type="component" value="Chromosome"/>
</dbReference>
<evidence type="ECO:0000256" key="2">
    <source>
        <dbReference type="SAM" id="SignalP"/>
    </source>
</evidence>
<accession>A0ABZ2K800</accession>
<gene>
    <name evidence="3" type="ORF">LZC95_51295</name>
</gene>
<dbReference type="PROSITE" id="PS51257">
    <property type="entry name" value="PROKAR_LIPOPROTEIN"/>
    <property type="match status" value="1"/>
</dbReference>
<reference evidence="3 4" key="1">
    <citation type="submission" date="2021-12" db="EMBL/GenBank/DDBJ databases">
        <title>Discovery of the Pendulisporaceae a myxobacterial family with distinct sporulation behavior and unique specialized metabolism.</title>
        <authorList>
            <person name="Garcia R."/>
            <person name="Popoff A."/>
            <person name="Bader C.D."/>
            <person name="Loehr J."/>
            <person name="Walesch S."/>
            <person name="Walt C."/>
            <person name="Boldt J."/>
            <person name="Bunk B."/>
            <person name="Haeckl F.J.F.P.J."/>
            <person name="Gunesch A.P."/>
            <person name="Birkelbach J."/>
            <person name="Nuebel U."/>
            <person name="Pietschmann T."/>
            <person name="Bach T."/>
            <person name="Mueller R."/>
        </authorList>
    </citation>
    <scope>NUCLEOTIDE SEQUENCE [LARGE SCALE GENOMIC DNA]</scope>
    <source>
        <strain evidence="3 4">MSr12523</strain>
    </source>
</reference>
<organism evidence="3 4">
    <name type="scientific">Pendulispora brunnea</name>
    <dbReference type="NCBI Taxonomy" id="2905690"/>
    <lineage>
        <taxon>Bacteria</taxon>
        <taxon>Pseudomonadati</taxon>
        <taxon>Myxococcota</taxon>
        <taxon>Myxococcia</taxon>
        <taxon>Myxococcales</taxon>
        <taxon>Sorangiineae</taxon>
        <taxon>Pendulisporaceae</taxon>
        <taxon>Pendulispora</taxon>
    </lineage>
</organism>
<feature type="region of interest" description="Disordered" evidence="1">
    <location>
        <begin position="552"/>
        <end position="577"/>
    </location>
</feature>
<dbReference type="SUPFAM" id="SSF48452">
    <property type="entry name" value="TPR-like"/>
    <property type="match status" value="2"/>
</dbReference>
<dbReference type="RefSeq" id="WP_394845406.1">
    <property type="nucleotide sequence ID" value="NZ_CP089982.1"/>
</dbReference>
<name>A0ABZ2K800_9BACT</name>
<evidence type="ECO:0000256" key="1">
    <source>
        <dbReference type="SAM" id="MobiDB-lite"/>
    </source>
</evidence>
<evidence type="ECO:0000313" key="4">
    <source>
        <dbReference type="Proteomes" id="UP001379533"/>
    </source>
</evidence>
<dbReference type="PANTHER" id="PTHR45588">
    <property type="entry name" value="TPR DOMAIN-CONTAINING PROTEIN"/>
    <property type="match status" value="1"/>
</dbReference>
<feature type="signal peptide" evidence="2">
    <location>
        <begin position="1"/>
        <end position="28"/>
    </location>
</feature>
<feature type="region of interest" description="Disordered" evidence="1">
    <location>
        <begin position="21"/>
        <end position="50"/>
    </location>
</feature>
<dbReference type="EMBL" id="CP089982">
    <property type="protein sequence ID" value="WXA94796.1"/>
    <property type="molecule type" value="Genomic_DNA"/>
</dbReference>
<proteinExistence type="predicted"/>
<evidence type="ECO:0008006" key="5">
    <source>
        <dbReference type="Google" id="ProtNLM"/>
    </source>
</evidence>
<sequence>MKKLTGLGCLVGTMSLMACGSSPPPAPAAPPPAPPPVAQTSAHSAPAPVQGDALTKWGEGAILFDDLGGFSRKVTTSSPEAQKYFDQGMRLLYAFNHDESTRSFVKAGLIDPGCGMCWWGASLALGPNYNMPMMPDRAQAAWQARNLALQNASKGTPVEQALINALAKRYKGPEPLEPPQMQPFLEAYSAAMKDAAKRFPGDLDVQTMYAESKMMLNPWKLWSADGKPAPGTEEIVATLEAVLAKDPNHPGANHYYIHAVEASPHPEKAVPSAERVATMMKGAGHLVHMPAHVYQRVGRYDDAVEANRQAIVADKSYMSKIRPLGYYGMYTAHNRLFLAYSAAMEGRKAETLEAARNAGESLPPEVLGMMPGLDWYLSPKYTALIRFGMWDEMLTTPAPEAKYTLLTGMWLYAHAVASAEKKKAADAEADVAKLRKLIDGLPADIQAGTNDAKLVMTVALRVSEASVAKARGNAAEEIRLLTEAVAKEDTLAYDEPADWFYPVRQLLGAALLTNGKAAQAEAVYREDLRRNPKNGWSLFGLSRALRAQKKTKEATESEQAFQKAWQRADTKPTNSAY</sequence>
<feature type="chain" id="PRO_5047117753" description="Tetratricopeptide repeat protein" evidence="2">
    <location>
        <begin position="29"/>
        <end position="577"/>
    </location>
</feature>
<feature type="compositionally biased region" description="Pro residues" evidence="1">
    <location>
        <begin position="22"/>
        <end position="37"/>
    </location>
</feature>
<keyword evidence="4" id="KW-1185">Reference proteome</keyword>